<evidence type="ECO:0000256" key="1">
    <source>
        <dbReference type="SAM" id="MobiDB-lite"/>
    </source>
</evidence>
<reference evidence="3" key="1">
    <citation type="submission" date="2016-10" db="EMBL/GenBank/DDBJ databases">
        <authorList>
            <person name="Varghese N."/>
            <person name="Submissions S."/>
        </authorList>
    </citation>
    <scope>NUCLEOTIDE SEQUENCE [LARGE SCALE GENOMIC DNA]</scope>
    <source>
        <strain evidence="3">DSM 44208</strain>
    </source>
</reference>
<feature type="compositionally biased region" description="Pro residues" evidence="1">
    <location>
        <begin position="7"/>
        <end position="17"/>
    </location>
</feature>
<dbReference type="EMBL" id="FOWQ01000001">
    <property type="protein sequence ID" value="SFO74348.1"/>
    <property type="molecule type" value="Genomic_DNA"/>
</dbReference>
<gene>
    <name evidence="2" type="ORF">SAMN05660464_0902</name>
</gene>
<evidence type="ECO:0000313" key="3">
    <source>
        <dbReference type="Proteomes" id="UP000198857"/>
    </source>
</evidence>
<name>A0A1I5JNI8_9ACTN</name>
<sequence length="89" mass="9704">MSRAPDPLEPGVPAPGPRPDRGPVPARTWPRRLVHRLVLLDSWSPDTAHLGSPQAARRRLRDEWARSGDLAPSQAVALVALEETTAWSG</sequence>
<dbReference type="AlphaFoldDB" id="A0A1I5JNI8"/>
<accession>A0A1I5JNI8</accession>
<feature type="region of interest" description="Disordered" evidence="1">
    <location>
        <begin position="1"/>
        <end position="27"/>
    </location>
</feature>
<organism evidence="2 3">
    <name type="scientific">Geodermatophilus dictyosporus</name>
    <dbReference type="NCBI Taxonomy" id="1523247"/>
    <lineage>
        <taxon>Bacteria</taxon>
        <taxon>Bacillati</taxon>
        <taxon>Actinomycetota</taxon>
        <taxon>Actinomycetes</taxon>
        <taxon>Geodermatophilales</taxon>
        <taxon>Geodermatophilaceae</taxon>
        <taxon>Geodermatophilus</taxon>
    </lineage>
</organism>
<protein>
    <submittedName>
        <fullName evidence="2">Uncharacterized protein</fullName>
    </submittedName>
</protein>
<dbReference type="OrthoDB" id="5193006at2"/>
<dbReference type="Proteomes" id="UP000198857">
    <property type="component" value="Unassembled WGS sequence"/>
</dbReference>
<evidence type="ECO:0000313" key="2">
    <source>
        <dbReference type="EMBL" id="SFO74348.1"/>
    </source>
</evidence>
<dbReference type="RefSeq" id="WP_091107154.1">
    <property type="nucleotide sequence ID" value="NZ_FOWQ01000001.1"/>
</dbReference>
<keyword evidence="3" id="KW-1185">Reference proteome</keyword>
<proteinExistence type="predicted"/>